<dbReference type="OrthoDB" id="321461at2759"/>
<accession>A0A8S1U4E4</accession>
<dbReference type="PANTHER" id="PTHR45333:SF1">
    <property type="entry name" value="CHROMOSOME UNDETERMINED SCAFFOLD_625, WHOLE GENOME SHOTGUN SEQUENCE"/>
    <property type="match status" value="1"/>
</dbReference>
<dbReference type="AlphaFoldDB" id="A0A8S1U4E4"/>
<keyword evidence="1" id="KW-1133">Transmembrane helix</keyword>
<name>A0A8S1U4E4_PAROT</name>
<feature type="transmembrane region" description="Helical" evidence="1">
    <location>
        <begin position="26"/>
        <end position="52"/>
    </location>
</feature>
<dbReference type="OMA" id="HLYCKEN"/>
<keyword evidence="3" id="KW-1185">Reference proteome</keyword>
<keyword evidence="1" id="KW-0812">Transmembrane</keyword>
<keyword evidence="1" id="KW-0472">Membrane</keyword>
<protein>
    <recommendedName>
        <fullName evidence="4">Transmembrane protein</fullName>
    </recommendedName>
</protein>
<reference evidence="2" key="1">
    <citation type="submission" date="2021-01" db="EMBL/GenBank/DDBJ databases">
        <authorList>
            <consortium name="Genoscope - CEA"/>
            <person name="William W."/>
        </authorList>
    </citation>
    <scope>NUCLEOTIDE SEQUENCE</scope>
</reference>
<organism evidence="2 3">
    <name type="scientific">Paramecium octaurelia</name>
    <dbReference type="NCBI Taxonomy" id="43137"/>
    <lineage>
        <taxon>Eukaryota</taxon>
        <taxon>Sar</taxon>
        <taxon>Alveolata</taxon>
        <taxon>Ciliophora</taxon>
        <taxon>Intramacronucleata</taxon>
        <taxon>Oligohymenophorea</taxon>
        <taxon>Peniculida</taxon>
        <taxon>Parameciidae</taxon>
        <taxon>Paramecium</taxon>
    </lineage>
</organism>
<evidence type="ECO:0000256" key="1">
    <source>
        <dbReference type="SAM" id="Phobius"/>
    </source>
</evidence>
<dbReference type="Proteomes" id="UP000683925">
    <property type="component" value="Unassembled WGS sequence"/>
</dbReference>
<dbReference type="EMBL" id="CAJJDP010000037">
    <property type="protein sequence ID" value="CAD8159464.1"/>
    <property type="molecule type" value="Genomic_DNA"/>
</dbReference>
<evidence type="ECO:0000313" key="3">
    <source>
        <dbReference type="Proteomes" id="UP000683925"/>
    </source>
</evidence>
<dbReference type="PANTHER" id="PTHR45333">
    <property type="entry name" value="MEMBRANE PROTEIN-RELATED"/>
    <property type="match status" value="1"/>
</dbReference>
<proteinExistence type="predicted"/>
<sequence length="161" mass="19194">MITLSVYGMLRQDNKKHNQMVIRKQFYQFVSLLMELHQHLVVMITLSVSGMLRQDNKQLNQMAIHQQFIQSISHLMEIHQLLVVMITLFVFGMQKHQRKYSNQIAAIKICFPSLAYLFRIAPYCQMVMFLIIQLILIVQYLEYARILYSKHQEHLSYKDNS</sequence>
<feature type="transmembrane region" description="Helical" evidence="1">
    <location>
        <begin position="72"/>
        <end position="92"/>
    </location>
</feature>
<comment type="caution">
    <text evidence="2">The sequence shown here is derived from an EMBL/GenBank/DDBJ whole genome shotgun (WGS) entry which is preliminary data.</text>
</comment>
<evidence type="ECO:0008006" key="4">
    <source>
        <dbReference type="Google" id="ProtNLM"/>
    </source>
</evidence>
<evidence type="ECO:0000313" key="2">
    <source>
        <dbReference type="EMBL" id="CAD8159464.1"/>
    </source>
</evidence>
<gene>
    <name evidence="2" type="ORF">POCTA_138.1.T0370002</name>
</gene>